<dbReference type="Proteomes" id="UP000294887">
    <property type="component" value="Unassembled WGS sequence"/>
</dbReference>
<dbReference type="InterPro" id="IPR006311">
    <property type="entry name" value="TAT_signal"/>
</dbReference>
<name>A0A4R1F595_9GAMM</name>
<reference evidence="2 3" key="1">
    <citation type="submission" date="2019-03" db="EMBL/GenBank/DDBJ databases">
        <title>Genomic Encyclopedia of Type Strains, Phase IV (KMG-IV): sequencing the most valuable type-strain genomes for metagenomic binning, comparative biology and taxonomic classification.</title>
        <authorList>
            <person name="Goeker M."/>
        </authorList>
    </citation>
    <scope>NUCLEOTIDE SEQUENCE [LARGE SCALE GENOMIC DNA]</scope>
    <source>
        <strain evidence="2 3">DSM 24830</strain>
    </source>
</reference>
<keyword evidence="3" id="KW-1185">Reference proteome</keyword>
<dbReference type="EMBL" id="SMFQ01000003">
    <property type="protein sequence ID" value="TCJ87739.1"/>
    <property type="molecule type" value="Genomic_DNA"/>
</dbReference>
<gene>
    <name evidence="2" type="ORF">EV695_2254</name>
</gene>
<dbReference type="PROSITE" id="PS51318">
    <property type="entry name" value="TAT"/>
    <property type="match status" value="1"/>
</dbReference>
<protein>
    <recommendedName>
        <fullName evidence="4">Secreted protein</fullName>
    </recommendedName>
</protein>
<keyword evidence="1" id="KW-0732">Signal</keyword>
<comment type="caution">
    <text evidence="2">The sequence shown here is derived from an EMBL/GenBank/DDBJ whole genome shotgun (WGS) entry which is preliminary data.</text>
</comment>
<sequence>MFDKPFTQSRRNFLKSAAYTSALSVGSLSGVAMAANSTLSTDEALSADEIASASKSANKETVILFNQSGETVELDAANPVSLELLNGWAVVKINKHTDSNQPSIRLSPGERQGFSVDSVLGPLLDTTGNYIVITSEFTALNNIVPISTVDVAVA</sequence>
<feature type="signal peptide" evidence="1">
    <location>
        <begin position="1"/>
        <end position="34"/>
    </location>
</feature>
<dbReference type="RefSeq" id="WP_131905991.1">
    <property type="nucleotide sequence ID" value="NZ_BAAAFU010000004.1"/>
</dbReference>
<organism evidence="2 3">
    <name type="scientific">Cocleimonas flava</name>
    <dbReference type="NCBI Taxonomy" id="634765"/>
    <lineage>
        <taxon>Bacteria</taxon>
        <taxon>Pseudomonadati</taxon>
        <taxon>Pseudomonadota</taxon>
        <taxon>Gammaproteobacteria</taxon>
        <taxon>Thiotrichales</taxon>
        <taxon>Thiotrichaceae</taxon>
        <taxon>Cocleimonas</taxon>
    </lineage>
</organism>
<accession>A0A4R1F595</accession>
<proteinExistence type="predicted"/>
<dbReference type="AlphaFoldDB" id="A0A4R1F595"/>
<evidence type="ECO:0000313" key="3">
    <source>
        <dbReference type="Proteomes" id="UP000294887"/>
    </source>
</evidence>
<evidence type="ECO:0000256" key="1">
    <source>
        <dbReference type="SAM" id="SignalP"/>
    </source>
</evidence>
<feature type="chain" id="PRO_5020697872" description="Secreted protein" evidence="1">
    <location>
        <begin position="35"/>
        <end position="154"/>
    </location>
</feature>
<evidence type="ECO:0000313" key="2">
    <source>
        <dbReference type="EMBL" id="TCJ87739.1"/>
    </source>
</evidence>
<evidence type="ECO:0008006" key="4">
    <source>
        <dbReference type="Google" id="ProtNLM"/>
    </source>
</evidence>